<evidence type="ECO:0000313" key="3">
    <source>
        <dbReference type="Proteomes" id="UP001642409"/>
    </source>
</evidence>
<dbReference type="EMBL" id="CAXDID020000234">
    <property type="protein sequence ID" value="CAL6061383.1"/>
    <property type="molecule type" value="Genomic_DNA"/>
</dbReference>
<dbReference type="AlphaFoldDB" id="A0AA86NIC9"/>
<reference evidence="2 3" key="2">
    <citation type="submission" date="2024-07" db="EMBL/GenBank/DDBJ databases">
        <authorList>
            <person name="Akdeniz Z."/>
        </authorList>
    </citation>
    <scope>NUCLEOTIDE SEQUENCE [LARGE SCALE GENOMIC DNA]</scope>
</reference>
<protein>
    <submittedName>
        <fullName evidence="1">Uncharacterized protein</fullName>
    </submittedName>
</protein>
<evidence type="ECO:0000313" key="2">
    <source>
        <dbReference type="EMBL" id="CAL6061383.1"/>
    </source>
</evidence>
<reference evidence="1" key="1">
    <citation type="submission" date="2023-06" db="EMBL/GenBank/DDBJ databases">
        <authorList>
            <person name="Kurt Z."/>
        </authorList>
    </citation>
    <scope>NUCLEOTIDE SEQUENCE</scope>
</reference>
<accession>A0AA86NIC9</accession>
<gene>
    <name evidence="2" type="ORF">HINF_LOCUS49682</name>
    <name evidence="1" type="ORF">HINF_LOCUS8154</name>
</gene>
<name>A0AA86NIC9_9EUKA</name>
<sequence>MSLASSSLRTFTLLDSKNALIFSTVSLSSEFSSQISAIPCTIATLGASFDLNIESWRTDERSCCFARFPMVAEYSTGDYQTFPVFAFGTAEATMSSEELQQRCIIYFRVCQALLQPTEFRPPWSCSMQTLSISPTYLLSVLVTAEKLMDLNPAILHHCFRQYPPVGIKQLENGPTSPCRLLKKIVDNITESPDIPVSLIQEILYKMQIVVFIDDQVFGTFSASSVQGQQVVATKVDPLDVIVLTILQADEQFMHGKQFSYDLEQNDSQTLLNRMKKVITDQMTEDCAVETQAQVEMDGRRIIQLRINNKLTSVVAVFRSVELNVPLPEGYPTPKCRICYLHPITAKLASVLTQYCGGKLPNLIERCYSFTGQFLVNFEKYIVDDTYLYVLNSHNPERSFSLRYQISAHPGLLYQSIKNLSRGGILAPNLEVDDADISSIIKVDKQAQETTATSQADDQQPFIRPKNQQQKLYNEPPLMTPQTQPQYSPVMQLTDNSADLIKQIQKQFKIARSQVAKLLQMEHQALGNGITYNVEKDGQFTRVFWVFNYNVTPAQDGVKTPITASPIQGLWQSDSSLFPCPLSRQQLIQLNQCEEVVKGKRTEYTEQGGYIGTPQYWASVEKASKDTKSYKKFMGQFQTQGCTFELFEVQAVFLNLVSTDDVKLMTNEIFKKFANLVWGDYYGTAK</sequence>
<evidence type="ECO:0000313" key="1">
    <source>
        <dbReference type="EMBL" id="CAI9920509.1"/>
    </source>
</evidence>
<organism evidence="1">
    <name type="scientific">Hexamita inflata</name>
    <dbReference type="NCBI Taxonomy" id="28002"/>
    <lineage>
        <taxon>Eukaryota</taxon>
        <taxon>Metamonada</taxon>
        <taxon>Diplomonadida</taxon>
        <taxon>Hexamitidae</taxon>
        <taxon>Hexamitinae</taxon>
        <taxon>Hexamita</taxon>
    </lineage>
</organism>
<comment type="caution">
    <text evidence="1">The sequence shown here is derived from an EMBL/GenBank/DDBJ whole genome shotgun (WGS) entry which is preliminary data.</text>
</comment>
<proteinExistence type="predicted"/>
<dbReference type="Proteomes" id="UP001642409">
    <property type="component" value="Unassembled WGS sequence"/>
</dbReference>
<dbReference type="EMBL" id="CATOUU010000200">
    <property type="protein sequence ID" value="CAI9920509.1"/>
    <property type="molecule type" value="Genomic_DNA"/>
</dbReference>
<keyword evidence="3" id="KW-1185">Reference proteome</keyword>